<dbReference type="AlphaFoldDB" id="A0A5E4GCW0"/>
<dbReference type="Proteomes" id="UP000327085">
    <property type="component" value="Chromosome 8"/>
</dbReference>
<keyword evidence="5" id="KW-1185">Reference proteome</keyword>
<sequence length="78" mass="9209">MTLKSRFEQGKGRDGELVERLNRKTTPHNHSMPEKRAKFPSYAREGFASEQVEYTRDKQEIRELVVRRSTLIIMKIDS</sequence>
<evidence type="ECO:0000313" key="4">
    <source>
        <dbReference type="Proteomes" id="UP000327085"/>
    </source>
</evidence>
<dbReference type="EMBL" id="CABIKO010000535">
    <property type="protein sequence ID" value="VVA37422.1"/>
    <property type="molecule type" value="Genomic_DNA"/>
</dbReference>
<evidence type="ECO:0000313" key="3">
    <source>
        <dbReference type="EMBL" id="VVA37422.1"/>
    </source>
</evidence>
<reference evidence="2 5" key="3">
    <citation type="journal article" date="2022" name="G3 (Bethesda)">
        <title>Whole-genome sequence and methylome profiling of the almond [Prunus dulcis (Mill.) D.A. Webb] cultivar 'Nonpareil'.</title>
        <authorList>
            <person name="D'Amico-Willman K.M."/>
            <person name="Ouma W.Z."/>
            <person name="Meulia T."/>
            <person name="Sideli G.M."/>
            <person name="Gradziel T.M."/>
            <person name="Fresnedo-Ramirez J."/>
        </authorList>
    </citation>
    <scope>NUCLEOTIDE SEQUENCE [LARGE SCALE GENOMIC DNA]</scope>
    <source>
        <strain evidence="2">Clone GOH B32 T37-40</strain>
    </source>
</reference>
<feature type="region of interest" description="Disordered" evidence="1">
    <location>
        <begin position="1"/>
        <end position="37"/>
    </location>
</feature>
<dbReference type="Proteomes" id="UP001054821">
    <property type="component" value="Chromosome 8"/>
</dbReference>
<reference evidence="4" key="2">
    <citation type="journal article" date="2020" name="Plant J.">
        <title>Transposons played a major role in the diversification between the closely related almond and peach genomes: results from the almond genome sequence.</title>
        <authorList>
            <person name="Alioto T."/>
            <person name="Alexiou K.G."/>
            <person name="Bardil A."/>
            <person name="Barteri F."/>
            <person name="Castanera R."/>
            <person name="Cruz F."/>
            <person name="Dhingra A."/>
            <person name="Duval H."/>
            <person name="Fernandez I Marti A."/>
            <person name="Frias L."/>
            <person name="Galan B."/>
            <person name="Garcia J.L."/>
            <person name="Howad W."/>
            <person name="Gomez-Garrido J."/>
            <person name="Gut M."/>
            <person name="Julca I."/>
            <person name="Morata J."/>
            <person name="Puigdomenech P."/>
            <person name="Ribeca P."/>
            <person name="Rubio Cabetas M.J."/>
            <person name="Vlasova A."/>
            <person name="Wirthensohn M."/>
            <person name="Garcia-Mas J."/>
            <person name="Gabaldon T."/>
            <person name="Casacuberta J.M."/>
            <person name="Arus P."/>
        </authorList>
    </citation>
    <scope>NUCLEOTIDE SEQUENCE [LARGE SCALE GENOMIC DNA]</scope>
    <source>
        <strain evidence="4">cv. Texas</strain>
    </source>
</reference>
<evidence type="ECO:0000313" key="5">
    <source>
        <dbReference type="Proteomes" id="UP001054821"/>
    </source>
</evidence>
<evidence type="ECO:0000256" key="1">
    <source>
        <dbReference type="SAM" id="MobiDB-lite"/>
    </source>
</evidence>
<name>A0A5E4GCW0_PRUDU</name>
<proteinExistence type="predicted"/>
<dbReference type="InParanoid" id="A0A5E4GCW0"/>
<accession>A0A5E4GCW0</accession>
<protein>
    <submittedName>
        <fullName evidence="3">Uncharacterized protein</fullName>
    </submittedName>
</protein>
<gene>
    <name evidence="3" type="ORF">ALMOND_2B027495</name>
    <name evidence="2" type="ORF">L3X38_041297</name>
</gene>
<evidence type="ECO:0000313" key="2">
    <source>
        <dbReference type="EMBL" id="KAI5312124.1"/>
    </source>
</evidence>
<dbReference type="Gramene" id="VVA37422">
    <property type="protein sequence ID" value="VVA37422"/>
    <property type="gene ID" value="Prudul26B027495"/>
</dbReference>
<feature type="compositionally biased region" description="Basic and acidic residues" evidence="1">
    <location>
        <begin position="1"/>
        <end position="22"/>
    </location>
</feature>
<organism evidence="3 4">
    <name type="scientific">Prunus dulcis</name>
    <name type="common">Almond</name>
    <name type="synonym">Amygdalus dulcis</name>
    <dbReference type="NCBI Taxonomy" id="3755"/>
    <lineage>
        <taxon>Eukaryota</taxon>
        <taxon>Viridiplantae</taxon>
        <taxon>Streptophyta</taxon>
        <taxon>Embryophyta</taxon>
        <taxon>Tracheophyta</taxon>
        <taxon>Spermatophyta</taxon>
        <taxon>Magnoliopsida</taxon>
        <taxon>eudicotyledons</taxon>
        <taxon>Gunneridae</taxon>
        <taxon>Pentapetalae</taxon>
        <taxon>rosids</taxon>
        <taxon>fabids</taxon>
        <taxon>Rosales</taxon>
        <taxon>Rosaceae</taxon>
        <taxon>Amygdaloideae</taxon>
        <taxon>Amygdaleae</taxon>
        <taxon>Prunus</taxon>
    </lineage>
</organism>
<dbReference type="EMBL" id="JAJFAZ020000008">
    <property type="protein sequence ID" value="KAI5312124.1"/>
    <property type="molecule type" value="Genomic_DNA"/>
</dbReference>
<reference evidence="3" key="1">
    <citation type="submission" date="2019-07" db="EMBL/GenBank/DDBJ databases">
        <authorList>
            <person name="Alioto T."/>
            <person name="Alioto T."/>
            <person name="Gomez Garrido J."/>
        </authorList>
    </citation>
    <scope>NUCLEOTIDE SEQUENCE</scope>
</reference>